<evidence type="ECO:0008006" key="3">
    <source>
        <dbReference type="Google" id="ProtNLM"/>
    </source>
</evidence>
<proteinExistence type="predicted"/>
<sequence>MSSCCEQCGERLEIKVSGPSARYCSGKCRQRAYRRRCKQQLPARMRQLDRWTVADGKRPVTACGAPASSTDASTWGSYEQVSSRPHGIMLGGGIACIDLDHCINGRGQLAPWASEIINAAPGAVVERSMSGRGLHVFGLLPEAPGRRRGHAEVYSRARFIRTTENIYRPGRLVDLEPAVKKLNALARAGDIPT</sequence>
<evidence type="ECO:0000313" key="2">
    <source>
        <dbReference type="Proteomes" id="UP000427071"/>
    </source>
</evidence>
<evidence type="ECO:0000313" key="1">
    <source>
        <dbReference type="EMBL" id="QGU03113.1"/>
    </source>
</evidence>
<dbReference type="RefSeq" id="WP_231580466.1">
    <property type="nucleotide sequence ID" value="NZ_CP046452.1"/>
</dbReference>
<organism evidence="1 2">
    <name type="scientific">Corynebacterium kalinowskii</name>
    <dbReference type="NCBI Taxonomy" id="2675216"/>
    <lineage>
        <taxon>Bacteria</taxon>
        <taxon>Bacillati</taxon>
        <taxon>Actinomycetota</taxon>
        <taxon>Actinomycetes</taxon>
        <taxon>Mycobacteriales</taxon>
        <taxon>Corynebacteriaceae</taxon>
        <taxon>Corynebacterium</taxon>
    </lineage>
</organism>
<reference evidence="2" key="1">
    <citation type="submission" date="2019-11" db="EMBL/GenBank/DDBJ databases">
        <title>Complete genome sequence of Corynebacterium kalinowskii 1959, a novel Corynebacterium species isolated from soil of a small paddock in Vilsendorf, Germany.</title>
        <authorList>
            <person name="Schaffert L."/>
            <person name="Ruwe M."/>
            <person name="Milse J."/>
            <person name="Hanuschka K."/>
            <person name="Ortseifen V."/>
            <person name="Droste J."/>
            <person name="Brandt D."/>
            <person name="Schlueter L."/>
            <person name="Kutter Y."/>
            <person name="Vinke S."/>
            <person name="Viehoefer P."/>
            <person name="Jacob L."/>
            <person name="Luebke N.-C."/>
            <person name="Schulte-Berndt E."/>
            <person name="Hain C."/>
            <person name="Linder M."/>
            <person name="Schmidt P."/>
            <person name="Wollenschlaeger L."/>
            <person name="Luttermann T."/>
            <person name="Thieme E."/>
            <person name="Hassa J."/>
            <person name="Haak M."/>
            <person name="Wittchen M."/>
            <person name="Mentz A."/>
            <person name="Persicke M."/>
            <person name="Busche T."/>
            <person name="Ruckert C."/>
        </authorList>
    </citation>
    <scope>NUCLEOTIDE SEQUENCE [LARGE SCALE GENOMIC DNA]</scope>
    <source>
        <strain evidence="2">1959</strain>
    </source>
</reference>
<keyword evidence="2" id="KW-1185">Reference proteome</keyword>
<name>A0A6B8VG50_9CORY</name>
<gene>
    <name evidence="1" type="ORF">CKALI_11345</name>
</gene>
<dbReference type="Proteomes" id="UP000427071">
    <property type="component" value="Chromosome"/>
</dbReference>
<dbReference type="EMBL" id="CP046452">
    <property type="protein sequence ID" value="QGU03113.1"/>
    <property type="molecule type" value="Genomic_DNA"/>
</dbReference>
<protein>
    <recommendedName>
        <fullName evidence="3">DNA primase</fullName>
    </recommendedName>
</protein>
<accession>A0A6B8VG50</accession>
<dbReference type="AlphaFoldDB" id="A0A6B8VG50"/>
<dbReference type="KEGG" id="ckw:CKALI_11345"/>